<dbReference type="Proteomes" id="UP000766336">
    <property type="component" value="Unassembled WGS sequence"/>
</dbReference>
<dbReference type="CDD" id="cd16922">
    <property type="entry name" value="HATPase_EvgS-ArcB-TorS-like"/>
    <property type="match status" value="1"/>
</dbReference>
<proteinExistence type="predicted"/>
<dbReference type="Gene3D" id="2.10.70.100">
    <property type="match status" value="2"/>
</dbReference>
<evidence type="ECO:0000259" key="11">
    <source>
        <dbReference type="PROSITE" id="PS50113"/>
    </source>
</evidence>
<evidence type="ECO:0000256" key="4">
    <source>
        <dbReference type="ARBA" id="ARBA00023012"/>
    </source>
</evidence>
<sequence>MLFSLAISPETLEGWQPSLDTLAEWMEARVTRLVQAHPDGHRVLLTSTAPVGEFGDIRADHLASAVMRDRRPLHSSMTLTDLEKPGPAEGSDGYTGHPLAWPDGSLFGVLDAIGGGSSLNEGRCLRLMAQFARAIEDQLSLLWSQSEVARLETELNAQEERIALANEVSGVGVWDYNIDTDFLHCDRTCHEIYGVPHEPGRMASIADFRALVHPQDVNRITFERISDLSVRGQDRQIEFRLIRPSGEERWITSAACMLPATPRTPNRLLGVVVDITEARRAAETLQASYDALRRAERVAKMGSWTLDLATGAFTTSDMLFEINGADPNGPPLTPDDLKRMLAPESFQKVSDAIARCAATGEAYGLDVIHYRPDGMPFAAYIRGEAQRDATGKIVALSGTVQDISDREEPRAQLLALADNLPNGAIYRLELDAVAEYRLTYISAGIEKLIGVPPEKVVANRGAFLNAIHRDDVARYLLEVERSRTSGAVFDCEFRACKPDGSVIWMRCRSAPRSAEAGTVWDGIMLDITRERDVAQQLQLAKEAAEAGERAKSDFLATMSHEIRTPMNTVIGMARLVQQTDLSPKQRNYLEKIDVSAKALLGIINDVLDYSKIEAGMLALDFSDFDLDEVLQTVSAVTSTRAEEKGIEIAYAIAPDVPRRLRGDPFRLGQVLTNLVGNAVKFTNIGEIVISADLVPPSPQTQEGEMVAFSVRDTGIGIQPEQIGYLFRPFSQAEARTSRRYGGTGLGLAICHRLVTLMGGRISVESVPGEGSTFRFLLPNRLALLRDHATAQALRHSALVGARVLIVDDNASAREILSDILREFGMQVNAAASGIEGLHALREGCRLGRPYEIVLMDWRMPGMDGLEVARRIREEEHLAQMPAVLMVTAYGREEVLKRAEELSLQGLLIKPITESVMFNTLIQILRPLAPPAGAETAPMPRIATGGGHVLSGRRVLVVDDNALNREVATDFLELAGVIVSTANNGREALESLEQSTFDAVLMDVHMPEMDGLEATRAIRRRPEWAGLPIIALTAQARAEDRSIVSDAGMNAHLAKPIDEEALYNVLAHAIAARPAPAPVSLVESPEAILEQPAAATSRIDLSAIEARFGIRSRRMVRLLDGFLRDFSGAPAQCEALAIGSDLTEAAMLTHMLKGSLGYLGADRLGTEAERIEHAARFGETETVRQALPVFAQELRLLLDEVRATRAGIPEEDGLFEPLPAAVLDLLPDLHALISTGDYAAVAILERLAGHLRHPVQASLLARIREEVDDLRLDEALVSLARLSATLPRQGSSAAR</sequence>
<feature type="domain" description="PAS" evidence="10">
    <location>
        <begin position="425"/>
        <end position="486"/>
    </location>
</feature>
<dbReference type="SMART" id="SM00091">
    <property type="entry name" value="PAS"/>
    <property type="match status" value="2"/>
</dbReference>
<dbReference type="PROSITE" id="PS50109">
    <property type="entry name" value="HIS_KIN"/>
    <property type="match status" value="1"/>
</dbReference>
<dbReference type="Gene3D" id="1.20.120.160">
    <property type="entry name" value="HPT domain"/>
    <property type="match status" value="1"/>
</dbReference>
<dbReference type="InterPro" id="IPR003661">
    <property type="entry name" value="HisK_dim/P_dom"/>
</dbReference>
<comment type="caution">
    <text evidence="13">The sequence shown here is derived from an EMBL/GenBank/DDBJ whole genome shotgun (WGS) entry which is preliminary data.</text>
</comment>
<keyword evidence="14" id="KW-1185">Reference proteome</keyword>
<dbReference type="CDD" id="cd00130">
    <property type="entry name" value="PAS"/>
    <property type="match status" value="2"/>
</dbReference>
<evidence type="ECO:0000256" key="6">
    <source>
        <dbReference type="PROSITE-ProRule" id="PRU00169"/>
    </source>
</evidence>
<reference evidence="13 14" key="1">
    <citation type="submission" date="2021-05" db="EMBL/GenBank/DDBJ databases">
        <title>Roseococcus sp. XZZS9, whole genome shotgun sequencing project.</title>
        <authorList>
            <person name="Zhao G."/>
            <person name="Shen L."/>
        </authorList>
    </citation>
    <scope>NUCLEOTIDE SEQUENCE [LARGE SCALE GENOMIC DNA]</scope>
    <source>
        <strain evidence="13 14">XZZS9</strain>
    </source>
</reference>
<feature type="domain" description="PAC" evidence="11">
    <location>
        <begin position="489"/>
        <end position="539"/>
    </location>
</feature>
<dbReference type="InterPro" id="IPR036890">
    <property type="entry name" value="HATPase_C_sf"/>
</dbReference>
<dbReference type="SUPFAM" id="SSF55785">
    <property type="entry name" value="PYP-like sensor domain (PAS domain)"/>
    <property type="match status" value="3"/>
</dbReference>
<dbReference type="Pfam" id="PF01627">
    <property type="entry name" value="Hpt"/>
    <property type="match status" value="1"/>
</dbReference>
<dbReference type="InterPro" id="IPR035965">
    <property type="entry name" value="PAS-like_dom_sf"/>
</dbReference>
<dbReference type="InterPro" id="IPR013655">
    <property type="entry name" value="PAS_fold_3"/>
</dbReference>
<accession>A0ABS5QDK1</accession>
<dbReference type="SMART" id="SM00388">
    <property type="entry name" value="HisKA"/>
    <property type="match status" value="1"/>
</dbReference>
<evidence type="ECO:0000256" key="1">
    <source>
        <dbReference type="ARBA" id="ARBA00000085"/>
    </source>
</evidence>
<dbReference type="EC" id="2.7.13.3" evidence="2"/>
<dbReference type="Pfam" id="PF00512">
    <property type="entry name" value="HisKA"/>
    <property type="match status" value="1"/>
</dbReference>
<dbReference type="InterPro" id="IPR005467">
    <property type="entry name" value="His_kinase_dom"/>
</dbReference>
<gene>
    <name evidence="13" type="ORF">KHU32_11835</name>
</gene>
<feature type="modified residue" description="4-aspartylphosphate" evidence="6">
    <location>
        <position position="856"/>
    </location>
</feature>
<dbReference type="PANTHER" id="PTHR45339">
    <property type="entry name" value="HYBRID SIGNAL TRANSDUCTION HISTIDINE KINASE J"/>
    <property type="match status" value="1"/>
</dbReference>
<dbReference type="InterPro" id="IPR000700">
    <property type="entry name" value="PAS-assoc_C"/>
</dbReference>
<dbReference type="CDD" id="cd17546">
    <property type="entry name" value="REC_hyHK_CKI1_RcsC-like"/>
    <property type="match status" value="2"/>
</dbReference>
<dbReference type="SUPFAM" id="SSF47226">
    <property type="entry name" value="Histidine-containing phosphotransfer domain, HPT domain"/>
    <property type="match status" value="1"/>
</dbReference>
<evidence type="ECO:0000259" key="9">
    <source>
        <dbReference type="PROSITE" id="PS50110"/>
    </source>
</evidence>
<dbReference type="Pfam" id="PF08447">
    <property type="entry name" value="PAS_3"/>
    <property type="match status" value="2"/>
</dbReference>
<dbReference type="SUPFAM" id="SSF47384">
    <property type="entry name" value="Homodimeric domain of signal transducing histidine kinase"/>
    <property type="match status" value="1"/>
</dbReference>
<dbReference type="Gene3D" id="3.40.50.2300">
    <property type="match status" value="2"/>
</dbReference>
<evidence type="ECO:0000256" key="2">
    <source>
        <dbReference type="ARBA" id="ARBA00012438"/>
    </source>
</evidence>
<dbReference type="InterPro" id="IPR036641">
    <property type="entry name" value="HPT_dom_sf"/>
</dbReference>
<dbReference type="InterPro" id="IPR011006">
    <property type="entry name" value="CheY-like_superfamily"/>
</dbReference>
<evidence type="ECO:0000313" key="14">
    <source>
        <dbReference type="Proteomes" id="UP000766336"/>
    </source>
</evidence>
<feature type="domain" description="HPt" evidence="12">
    <location>
        <begin position="1110"/>
        <end position="1203"/>
    </location>
</feature>
<dbReference type="Gene3D" id="3.30.565.10">
    <property type="entry name" value="Histidine kinase-like ATPase, C-terminal domain"/>
    <property type="match status" value="1"/>
</dbReference>
<dbReference type="SUPFAM" id="SSF52172">
    <property type="entry name" value="CheY-like"/>
    <property type="match status" value="2"/>
</dbReference>
<dbReference type="CDD" id="cd00082">
    <property type="entry name" value="HisKA"/>
    <property type="match status" value="1"/>
</dbReference>
<dbReference type="PROSITE" id="PS50112">
    <property type="entry name" value="PAS"/>
    <property type="match status" value="1"/>
</dbReference>
<feature type="domain" description="PAC" evidence="11">
    <location>
        <begin position="235"/>
        <end position="287"/>
    </location>
</feature>
<dbReference type="InterPro" id="IPR000014">
    <property type="entry name" value="PAS"/>
</dbReference>
<dbReference type="Gene3D" id="3.30.450.20">
    <property type="entry name" value="PAS domain"/>
    <property type="match status" value="3"/>
</dbReference>
<evidence type="ECO:0000256" key="3">
    <source>
        <dbReference type="ARBA" id="ARBA00022553"/>
    </source>
</evidence>
<evidence type="ECO:0000259" key="10">
    <source>
        <dbReference type="PROSITE" id="PS50112"/>
    </source>
</evidence>
<dbReference type="Pfam" id="PF00072">
    <property type="entry name" value="Response_reg"/>
    <property type="match status" value="2"/>
</dbReference>
<dbReference type="PROSITE" id="PS50110">
    <property type="entry name" value="RESPONSE_REGULATORY"/>
    <property type="match status" value="2"/>
</dbReference>
<dbReference type="InterPro" id="IPR004358">
    <property type="entry name" value="Sig_transdc_His_kin-like_C"/>
</dbReference>
<dbReference type="SUPFAM" id="SSF55874">
    <property type="entry name" value="ATPase domain of HSP90 chaperone/DNA topoisomerase II/histidine kinase"/>
    <property type="match status" value="1"/>
</dbReference>
<evidence type="ECO:0000259" key="8">
    <source>
        <dbReference type="PROSITE" id="PS50109"/>
    </source>
</evidence>
<name>A0ABS5QDK1_9PROT</name>
<dbReference type="InterPro" id="IPR008207">
    <property type="entry name" value="Sig_transdc_His_kin_Hpt_dom"/>
</dbReference>
<feature type="modified residue" description="4-aspartylphosphate" evidence="6">
    <location>
        <position position="1002"/>
    </location>
</feature>
<protein>
    <recommendedName>
        <fullName evidence="2">histidine kinase</fullName>
        <ecNumber evidence="2">2.7.13.3</ecNumber>
    </recommendedName>
</protein>
<feature type="domain" description="Response regulatory" evidence="9">
    <location>
        <begin position="802"/>
        <end position="924"/>
    </location>
</feature>
<dbReference type="PRINTS" id="PR00344">
    <property type="entry name" value="BCTRLSENSOR"/>
</dbReference>
<dbReference type="PROSITE" id="PS50894">
    <property type="entry name" value="HPT"/>
    <property type="match status" value="1"/>
</dbReference>
<dbReference type="InterPro" id="IPR001610">
    <property type="entry name" value="PAC"/>
</dbReference>
<dbReference type="SMART" id="SM00448">
    <property type="entry name" value="REC"/>
    <property type="match status" value="2"/>
</dbReference>
<dbReference type="Gene3D" id="1.10.287.130">
    <property type="match status" value="1"/>
</dbReference>
<feature type="domain" description="Histidine kinase" evidence="8">
    <location>
        <begin position="557"/>
        <end position="781"/>
    </location>
</feature>
<dbReference type="EMBL" id="JAHCDA010000002">
    <property type="protein sequence ID" value="MBS7811629.1"/>
    <property type="molecule type" value="Genomic_DNA"/>
</dbReference>
<keyword evidence="4" id="KW-0902">Two-component regulatory system</keyword>
<evidence type="ECO:0000259" key="12">
    <source>
        <dbReference type="PROSITE" id="PS50894"/>
    </source>
</evidence>
<dbReference type="SMART" id="SM00086">
    <property type="entry name" value="PAC"/>
    <property type="match status" value="3"/>
</dbReference>
<dbReference type="InterPro" id="IPR003594">
    <property type="entry name" value="HATPase_dom"/>
</dbReference>
<dbReference type="Pfam" id="PF02518">
    <property type="entry name" value="HATPase_c"/>
    <property type="match status" value="1"/>
</dbReference>
<evidence type="ECO:0000313" key="13">
    <source>
        <dbReference type="EMBL" id="MBS7811629.1"/>
    </source>
</evidence>
<evidence type="ECO:0000256" key="7">
    <source>
        <dbReference type="SAM" id="Coils"/>
    </source>
</evidence>
<dbReference type="InterPro" id="IPR036097">
    <property type="entry name" value="HisK_dim/P_sf"/>
</dbReference>
<keyword evidence="3 6" id="KW-0597">Phosphoprotein</keyword>
<evidence type="ECO:0000256" key="5">
    <source>
        <dbReference type="PROSITE-ProRule" id="PRU00110"/>
    </source>
</evidence>
<dbReference type="SMART" id="SM00387">
    <property type="entry name" value="HATPase_c"/>
    <property type="match status" value="1"/>
</dbReference>
<feature type="domain" description="Response regulatory" evidence="9">
    <location>
        <begin position="953"/>
        <end position="1069"/>
    </location>
</feature>
<comment type="catalytic activity">
    <reaction evidence="1">
        <text>ATP + protein L-histidine = ADP + protein N-phospho-L-histidine.</text>
        <dbReference type="EC" id="2.7.13.3"/>
    </reaction>
</comment>
<dbReference type="PROSITE" id="PS50113">
    <property type="entry name" value="PAC"/>
    <property type="match status" value="3"/>
</dbReference>
<feature type="domain" description="PAC" evidence="11">
    <location>
        <begin position="363"/>
        <end position="415"/>
    </location>
</feature>
<dbReference type="RefSeq" id="WP_213670292.1">
    <property type="nucleotide sequence ID" value="NZ_JAHCDA010000002.1"/>
</dbReference>
<feature type="coiled-coil region" evidence="7">
    <location>
        <begin position="141"/>
        <end position="168"/>
    </location>
</feature>
<keyword evidence="7" id="KW-0175">Coiled coil</keyword>
<dbReference type="PANTHER" id="PTHR45339:SF3">
    <property type="entry name" value="HISTIDINE KINASE"/>
    <property type="match status" value="1"/>
</dbReference>
<feature type="modified residue" description="Phosphohistidine" evidence="5">
    <location>
        <position position="1149"/>
    </location>
</feature>
<organism evidence="13 14">
    <name type="scientific">Roseococcus pinisoli</name>
    <dbReference type="NCBI Taxonomy" id="2835040"/>
    <lineage>
        <taxon>Bacteria</taxon>
        <taxon>Pseudomonadati</taxon>
        <taxon>Pseudomonadota</taxon>
        <taxon>Alphaproteobacteria</taxon>
        <taxon>Acetobacterales</taxon>
        <taxon>Roseomonadaceae</taxon>
        <taxon>Roseococcus</taxon>
    </lineage>
</organism>
<dbReference type="InterPro" id="IPR001789">
    <property type="entry name" value="Sig_transdc_resp-reg_receiver"/>
</dbReference>